<feature type="transmembrane region" description="Helical" evidence="1">
    <location>
        <begin position="37"/>
        <end position="59"/>
    </location>
</feature>
<evidence type="ECO:0000256" key="1">
    <source>
        <dbReference type="SAM" id="Phobius"/>
    </source>
</evidence>
<dbReference type="AlphaFoldDB" id="A0A0B5NPS7"/>
<dbReference type="Proteomes" id="UP000501107">
    <property type="component" value="Plasmid unnamed3"/>
</dbReference>
<dbReference type="Proteomes" id="UP000031876">
    <property type="component" value="Plasmid 2"/>
</dbReference>
<name>A0A0B5NPS7_BACTU</name>
<reference evidence="2 5" key="1">
    <citation type="journal article" date="2015" name="Genome Announc.">
        <title>Complete genome sequences for 35 biothreat assay-relevant bacillus species.</title>
        <authorList>
            <person name="Johnson S.L."/>
            <person name="Daligault H.E."/>
            <person name="Davenport K.W."/>
            <person name="Jaissle J."/>
            <person name="Frey K.G."/>
            <person name="Ladner J.T."/>
            <person name="Broomall S.M."/>
            <person name="Bishop-Lilly K.A."/>
            <person name="Bruce D.C."/>
            <person name="Gibbons H.S."/>
            <person name="Coyne S.R."/>
            <person name="Lo C.C."/>
            <person name="Meincke L."/>
            <person name="Munk A.C."/>
            <person name="Koroleva G.I."/>
            <person name="Rosenzweig C.N."/>
            <person name="Palacios G.F."/>
            <person name="Redden C.L."/>
            <person name="Minogue T.D."/>
            <person name="Chain P.S."/>
        </authorList>
    </citation>
    <scope>NUCLEOTIDE SEQUENCE [LARGE SCALE GENOMIC DNA]</scope>
    <source>
        <strain evidence="2 5">HD1011</strain>
        <plasmid evidence="2 5">2</plasmid>
    </source>
</reference>
<evidence type="ECO:0000313" key="2">
    <source>
        <dbReference type="EMBL" id="AJG74103.1"/>
    </source>
</evidence>
<dbReference type="KEGG" id="btw:BF38_5982"/>
<geneLocation type="plasmid" evidence="2 5">
    <name>2</name>
</geneLocation>
<organism evidence="4 6">
    <name type="scientific">Bacillus thuringiensis</name>
    <dbReference type="NCBI Taxonomy" id="1428"/>
    <lineage>
        <taxon>Bacteria</taxon>
        <taxon>Bacillati</taxon>
        <taxon>Bacillota</taxon>
        <taxon>Bacilli</taxon>
        <taxon>Bacillales</taxon>
        <taxon>Bacillaceae</taxon>
        <taxon>Bacillus</taxon>
        <taxon>Bacillus cereus group</taxon>
    </lineage>
</organism>
<feature type="transmembrane region" description="Helical" evidence="1">
    <location>
        <begin position="6"/>
        <end position="25"/>
    </location>
</feature>
<dbReference type="Proteomes" id="UP001181533">
    <property type="component" value="Unassembled WGS sequence"/>
</dbReference>
<keyword evidence="4" id="KW-0614">Plasmid</keyword>
<proteinExistence type="predicted"/>
<dbReference type="EMBL" id="CP009334">
    <property type="protein sequence ID" value="AJG74103.1"/>
    <property type="molecule type" value="Genomic_DNA"/>
</dbReference>
<accession>A0A0B5NPS7</accession>
<dbReference type="RefSeq" id="WP_000382158.1">
    <property type="nucleotide sequence ID" value="NZ_CP009334.1"/>
</dbReference>
<dbReference type="EMBL" id="VKQN01000001">
    <property type="protein sequence ID" value="MDR4174712.1"/>
    <property type="molecule type" value="Genomic_DNA"/>
</dbReference>
<evidence type="ECO:0000313" key="3">
    <source>
        <dbReference type="EMBL" id="MDR4174712.1"/>
    </source>
</evidence>
<reference evidence="4 6" key="3">
    <citation type="submission" date="2020-05" db="EMBL/GenBank/DDBJ databases">
        <title>FDA dAtabase for Regulatory Grade micrObial Sequences (FDA-ARGOS): Supporting development and validation of Infectious Disease Dx tests.</title>
        <authorList>
            <person name="Nelson B."/>
            <person name="Plummer A."/>
            <person name="Tallon L."/>
            <person name="Sadzewicz L."/>
            <person name="Zhao X."/>
            <person name="Vavikolanu K."/>
            <person name="Mehta A."/>
            <person name="Aluvathingal J."/>
            <person name="Nadendla S."/>
            <person name="Myers T."/>
            <person name="Yan Y."/>
            <person name="Sichtig H."/>
        </authorList>
    </citation>
    <scope>NUCLEOTIDE SEQUENCE [LARGE SCALE GENOMIC DNA]</scope>
    <source>
        <strain evidence="4 6">FDAARGOS_795</strain>
        <plasmid evidence="4 6">unnamed3</plasmid>
    </source>
</reference>
<sequence>MDVDIYIFYTVVGTLFLWSIVKVILSNLSFGDKLASIIGIIFLTVVVLPFILLYLAYFIDGSY</sequence>
<evidence type="ECO:0000313" key="4">
    <source>
        <dbReference type="EMBL" id="QKH22594.1"/>
    </source>
</evidence>
<dbReference type="EMBL" id="CP053979">
    <property type="protein sequence ID" value="QKH22594.1"/>
    <property type="molecule type" value="Genomic_DNA"/>
</dbReference>
<protein>
    <submittedName>
        <fullName evidence="2">Membrane protein</fullName>
    </submittedName>
</protein>
<evidence type="ECO:0000313" key="6">
    <source>
        <dbReference type="Proteomes" id="UP000501107"/>
    </source>
</evidence>
<geneLocation type="plasmid" evidence="4 6">
    <name>unnamed3</name>
</geneLocation>
<keyword evidence="1" id="KW-1133">Transmembrane helix</keyword>
<keyword evidence="1" id="KW-0472">Membrane</keyword>
<gene>
    <name evidence="2" type="ORF">BF38_5982</name>
    <name evidence="3" type="ORF">FO599_01020</name>
    <name evidence="4" type="ORF">FOC89_00980</name>
</gene>
<evidence type="ECO:0000313" key="5">
    <source>
        <dbReference type="Proteomes" id="UP000031876"/>
    </source>
</evidence>
<keyword evidence="1" id="KW-0812">Transmembrane</keyword>
<reference evidence="3" key="2">
    <citation type="submission" date="2019-07" db="EMBL/GenBank/DDBJ databases">
        <title>Phylogenomic Reclassification of ATCC Bacillus Strains and Various Taxa within the Genus Bacillus.</title>
        <authorList>
            <person name="Riojas M.A."/>
            <person name="Frank A.M."/>
            <person name="Fenn S.L."/>
            <person name="King S.P."/>
            <person name="Brower S.M."/>
            <person name="Hazbon M.H."/>
        </authorList>
    </citation>
    <scope>NUCLEOTIDE SEQUENCE</scope>
    <source>
        <strain evidence="3">ATCC 35646</strain>
    </source>
</reference>